<evidence type="ECO:0000256" key="11">
    <source>
        <dbReference type="ARBA" id="ARBA00031693"/>
    </source>
</evidence>
<evidence type="ECO:0000256" key="7">
    <source>
        <dbReference type="ARBA" id="ARBA00022723"/>
    </source>
</evidence>
<evidence type="ECO:0000256" key="2">
    <source>
        <dbReference type="ARBA" id="ARBA00005135"/>
    </source>
</evidence>
<dbReference type="UniPathway" id="UPA00135">
    <property type="reaction ID" value="UER00198"/>
</dbReference>
<dbReference type="RefSeq" id="WP_182961413.1">
    <property type="nucleotide sequence ID" value="NZ_JABEQM010000021.1"/>
</dbReference>
<evidence type="ECO:0000256" key="12">
    <source>
        <dbReference type="ARBA" id="ARBA00048138"/>
    </source>
</evidence>
<comment type="cofactor">
    <cofactor evidence="1">
        <name>Mg(2+)</name>
        <dbReference type="ChEBI" id="CHEBI:18420"/>
    </cofactor>
</comment>
<dbReference type="InterPro" id="IPR050582">
    <property type="entry name" value="HAD-like_SerB"/>
</dbReference>
<evidence type="ECO:0000256" key="4">
    <source>
        <dbReference type="ARBA" id="ARBA00012640"/>
    </source>
</evidence>
<evidence type="ECO:0000256" key="8">
    <source>
        <dbReference type="ARBA" id="ARBA00022801"/>
    </source>
</evidence>
<dbReference type="SFLD" id="SFLDS00003">
    <property type="entry name" value="Haloacid_Dehalogenase"/>
    <property type="match status" value="1"/>
</dbReference>
<dbReference type="InterPro" id="IPR036412">
    <property type="entry name" value="HAD-like_sf"/>
</dbReference>
<dbReference type="GO" id="GO:0000287">
    <property type="term" value="F:magnesium ion binding"/>
    <property type="evidence" value="ECO:0007669"/>
    <property type="project" value="TreeGrafter"/>
</dbReference>
<feature type="active site" description="Nucleophile" evidence="14">
    <location>
        <position position="88"/>
    </location>
</feature>
<feature type="active site" description="Proton donor" evidence="14">
    <location>
        <position position="90"/>
    </location>
</feature>
<evidence type="ECO:0000256" key="14">
    <source>
        <dbReference type="PIRSR" id="PIRSR604469-1"/>
    </source>
</evidence>
<comment type="similarity">
    <text evidence="3">Belongs to the HAD-like hydrolase superfamily. SerB family.</text>
</comment>
<reference evidence="15 16" key="1">
    <citation type="submission" date="2020-04" db="EMBL/GenBank/DDBJ databases">
        <title>Description of novel Gluconacetobacter.</title>
        <authorList>
            <person name="Sombolestani A."/>
        </authorList>
    </citation>
    <scope>NUCLEOTIDE SEQUENCE [LARGE SCALE GENOMIC DNA]</scope>
    <source>
        <strain evidence="15 16">LMG 27802</strain>
    </source>
</reference>
<dbReference type="InterPro" id="IPR023214">
    <property type="entry name" value="HAD_sf"/>
</dbReference>
<dbReference type="CDD" id="cd07500">
    <property type="entry name" value="HAD_PSP"/>
    <property type="match status" value="1"/>
</dbReference>
<evidence type="ECO:0000256" key="5">
    <source>
        <dbReference type="ARBA" id="ARBA00015196"/>
    </source>
</evidence>
<evidence type="ECO:0000256" key="10">
    <source>
        <dbReference type="ARBA" id="ARBA00023299"/>
    </source>
</evidence>
<dbReference type="AlphaFoldDB" id="A0A7W4KAA7"/>
<accession>A0A7W4KAA7</accession>
<evidence type="ECO:0000313" key="15">
    <source>
        <dbReference type="EMBL" id="MBB2203248.1"/>
    </source>
</evidence>
<protein>
    <recommendedName>
        <fullName evidence="5">Phosphoserine phosphatase</fullName>
        <ecNumber evidence="4">3.1.3.3</ecNumber>
    </recommendedName>
    <alternativeName>
        <fullName evidence="11">O-phosphoserine phosphohydrolase</fullName>
    </alternativeName>
</protein>
<comment type="pathway">
    <text evidence="2">Amino-acid biosynthesis; L-serine biosynthesis; L-serine from 3-phospho-D-glycerate: step 3/3.</text>
</comment>
<dbReference type="NCBIfam" id="TIGR01488">
    <property type="entry name" value="HAD-SF-IB"/>
    <property type="match status" value="1"/>
</dbReference>
<dbReference type="EMBL" id="JABEQM010000021">
    <property type="protein sequence ID" value="MBB2203248.1"/>
    <property type="molecule type" value="Genomic_DNA"/>
</dbReference>
<dbReference type="GO" id="GO:0005737">
    <property type="term" value="C:cytoplasm"/>
    <property type="evidence" value="ECO:0007669"/>
    <property type="project" value="TreeGrafter"/>
</dbReference>
<evidence type="ECO:0000256" key="3">
    <source>
        <dbReference type="ARBA" id="ARBA00009184"/>
    </source>
</evidence>
<proteinExistence type="inferred from homology"/>
<dbReference type="Pfam" id="PF12710">
    <property type="entry name" value="HAD"/>
    <property type="match status" value="1"/>
</dbReference>
<dbReference type="GO" id="GO:0006564">
    <property type="term" value="P:L-serine biosynthetic process"/>
    <property type="evidence" value="ECO:0007669"/>
    <property type="project" value="UniProtKB-KW"/>
</dbReference>
<keyword evidence="8 15" id="KW-0378">Hydrolase</keyword>
<evidence type="ECO:0000256" key="9">
    <source>
        <dbReference type="ARBA" id="ARBA00022842"/>
    </source>
</evidence>
<sequence length="298" mass="31571">MSLSHTLTLVARRDATTLTDAQVRAARDMVKGGAPVILSPGEAVDIPCPAPGPGMPTLDTIRAVFGPRHVDTLLTRSRGRRKGLLVADMDSTIVANETLDDLAAHAGIGERIAEITRRSMNGEIDFESALRERVGLLKGLPASLLDTAWKDVRLNEGARELVATMRARNAHTALVSGGFTFFTGRVAALCGFSEHHANVLESRDGTLTGEVGTPILGPDAKRAHLHRLAEAGRLKPAATMAVGDGANDLAMLREAGLGIAFHGKPIVRAAVTNRVDHTTLRTLLFAQGYPAASFVSVD</sequence>
<comment type="catalytic activity">
    <reaction evidence="12">
        <text>O-phospho-L-serine + H2O = L-serine + phosphate</text>
        <dbReference type="Rhea" id="RHEA:21208"/>
        <dbReference type="ChEBI" id="CHEBI:15377"/>
        <dbReference type="ChEBI" id="CHEBI:33384"/>
        <dbReference type="ChEBI" id="CHEBI:43474"/>
        <dbReference type="ChEBI" id="CHEBI:57524"/>
        <dbReference type="EC" id="3.1.3.3"/>
    </reaction>
</comment>
<evidence type="ECO:0000256" key="6">
    <source>
        <dbReference type="ARBA" id="ARBA00022605"/>
    </source>
</evidence>
<comment type="catalytic activity">
    <reaction evidence="13">
        <text>O-phospho-D-serine + H2O = D-serine + phosphate</text>
        <dbReference type="Rhea" id="RHEA:24873"/>
        <dbReference type="ChEBI" id="CHEBI:15377"/>
        <dbReference type="ChEBI" id="CHEBI:35247"/>
        <dbReference type="ChEBI" id="CHEBI:43474"/>
        <dbReference type="ChEBI" id="CHEBI:58680"/>
        <dbReference type="EC" id="3.1.3.3"/>
    </reaction>
</comment>
<gene>
    <name evidence="15" type="primary">serB</name>
    <name evidence="15" type="ORF">HLH28_16995</name>
</gene>
<name>A0A7W4KAA7_9PROT</name>
<dbReference type="PANTHER" id="PTHR43344:SF2">
    <property type="entry name" value="PHOSPHOSERINE PHOSPHATASE"/>
    <property type="match status" value="1"/>
</dbReference>
<evidence type="ECO:0000256" key="1">
    <source>
        <dbReference type="ARBA" id="ARBA00001946"/>
    </source>
</evidence>
<organism evidence="15 16">
    <name type="scientific">Gluconacetobacter tumulisoli</name>
    <dbReference type="NCBI Taxonomy" id="1286189"/>
    <lineage>
        <taxon>Bacteria</taxon>
        <taxon>Pseudomonadati</taxon>
        <taxon>Pseudomonadota</taxon>
        <taxon>Alphaproteobacteria</taxon>
        <taxon>Acetobacterales</taxon>
        <taxon>Acetobacteraceae</taxon>
        <taxon>Gluconacetobacter</taxon>
    </lineage>
</organism>
<dbReference type="EC" id="3.1.3.3" evidence="4"/>
<dbReference type="InterPro" id="IPR004469">
    <property type="entry name" value="PSP"/>
</dbReference>
<dbReference type="SFLD" id="SFLDG01137">
    <property type="entry name" value="C1.6.1:_Phosphoserine_Phosphat"/>
    <property type="match status" value="1"/>
</dbReference>
<keyword evidence="6" id="KW-0028">Amino-acid biosynthesis</keyword>
<keyword evidence="10" id="KW-0718">Serine biosynthesis</keyword>
<evidence type="ECO:0000313" key="16">
    <source>
        <dbReference type="Proteomes" id="UP000578030"/>
    </source>
</evidence>
<keyword evidence="7" id="KW-0479">Metal-binding</keyword>
<keyword evidence="9" id="KW-0460">Magnesium</keyword>
<dbReference type="GO" id="GO:0036424">
    <property type="term" value="F:L-phosphoserine phosphatase activity"/>
    <property type="evidence" value="ECO:0007669"/>
    <property type="project" value="InterPro"/>
</dbReference>
<dbReference type="Gene3D" id="3.40.50.1000">
    <property type="entry name" value="HAD superfamily/HAD-like"/>
    <property type="match status" value="1"/>
</dbReference>
<dbReference type="Proteomes" id="UP000578030">
    <property type="component" value="Unassembled WGS sequence"/>
</dbReference>
<dbReference type="SFLD" id="SFLDF00029">
    <property type="entry name" value="phosphoserine_phosphatase"/>
    <property type="match status" value="1"/>
</dbReference>
<keyword evidence="16" id="KW-1185">Reference proteome</keyword>
<dbReference type="SUPFAM" id="SSF56784">
    <property type="entry name" value="HAD-like"/>
    <property type="match status" value="1"/>
</dbReference>
<evidence type="ECO:0000256" key="13">
    <source>
        <dbReference type="ARBA" id="ARBA00048523"/>
    </source>
</evidence>
<dbReference type="SFLD" id="SFLDG01136">
    <property type="entry name" value="C1.6:_Phosphoserine_Phosphatas"/>
    <property type="match status" value="1"/>
</dbReference>
<comment type="caution">
    <text evidence="15">The sequence shown here is derived from an EMBL/GenBank/DDBJ whole genome shotgun (WGS) entry which is preliminary data.</text>
</comment>
<dbReference type="NCBIfam" id="TIGR00338">
    <property type="entry name" value="serB"/>
    <property type="match status" value="1"/>
</dbReference>
<dbReference type="PANTHER" id="PTHR43344">
    <property type="entry name" value="PHOSPHOSERINE PHOSPHATASE"/>
    <property type="match status" value="1"/>
</dbReference>